<dbReference type="PROSITE" id="PS51154">
    <property type="entry name" value="MACRO"/>
    <property type="match status" value="1"/>
</dbReference>
<evidence type="ECO:0000256" key="3">
    <source>
        <dbReference type="ARBA" id="ARBA00023027"/>
    </source>
</evidence>
<gene>
    <name evidence="5" type="ORF">IFO71_11710</name>
</gene>
<dbReference type="Pfam" id="PF01661">
    <property type="entry name" value="Macro"/>
    <property type="match status" value="1"/>
</dbReference>
<evidence type="ECO:0000313" key="5">
    <source>
        <dbReference type="EMBL" id="MBD8526403.1"/>
    </source>
</evidence>
<keyword evidence="2" id="KW-0808">Transferase</keyword>
<dbReference type="GO" id="GO:0003714">
    <property type="term" value="F:transcription corepressor activity"/>
    <property type="evidence" value="ECO:0007669"/>
    <property type="project" value="TreeGrafter"/>
</dbReference>
<keyword evidence="3" id="KW-0520">NAD</keyword>
<dbReference type="GO" id="GO:0010629">
    <property type="term" value="P:negative regulation of gene expression"/>
    <property type="evidence" value="ECO:0007669"/>
    <property type="project" value="TreeGrafter"/>
</dbReference>
<keyword evidence="1" id="KW-0328">Glycosyltransferase</keyword>
<dbReference type="SMART" id="SM00506">
    <property type="entry name" value="A1pp"/>
    <property type="match status" value="1"/>
</dbReference>
<sequence length="157" mass="17516">MKPQMVVGDLLDQPVEVIVNSWNRNIIPWWLLLPQGVSAAIKKRGGTQPFQQLARLGPIPLGEARLTTAGRLPFKGIVHVAGINLFWFATEYSVTQSVRNAMREVERNGFRSVAFPLIGSGSGNRARDWSRACMLRAFDGLESDAEVLIVEYRPQRA</sequence>
<dbReference type="EMBL" id="JACYTR010000022">
    <property type="protein sequence ID" value="MBD8526403.1"/>
    <property type="molecule type" value="Genomic_DNA"/>
</dbReference>
<dbReference type="Gene3D" id="3.40.220.10">
    <property type="entry name" value="Leucine Aminopeptidase, subunit E, domain 1"/>
    <property type="match status" value="1"/>
</dbReference>
<evidence type="ECO:0000256" key="2">
    <source>
        <dbReference type="ARBA" id="ARBA00022679"/>
    </source>
</evidence>
<keyword evidence="6" id="KW-1185">Reference proteome</keyword>
<dbReference type="AlphaFoldDB" id="A0AAW3ZKZ8"/>
<dbReference type="InterPro" id="IPR002589">
    <property type="entry name" value="Macro_dom"/>
</dbReference>
<dbReference type="InterPro" id="IPR043472">
    <property type="entry name" value="Macro_dom-like"/>
</dbReference>
<organism evidence="5 6">
    <name type="scientific">Pseudomarimonas arenosa</name>
    <dbReference type="NCBI Taxonomy" id="2774145"/>
    <lineage>
        <taxon>Bacteria</taxon>
        <taxon>Pseudomonadati</taxon>
        <taxon>Pseudomonadota</taxon>
        <taxon>Gammaproteobacteria</taxon>
        <taxon>Lysobacterales</taxon>
        <taxon>Lysobacteraceae</taxon>
        <taxon>Pseudomarimonas</taxon>
    </lineage>
</organism>
<dbReference type="SUPFAM" id="SSF52949">
    <property type="entry name" value="Macro domain-like"/>
    <property type="match status" value="1"/>
</dbReference>
<comment type="caution">
    <text evidence="5">The sequence shown here is derived from an EMBL/GenBank/DDBJ whole genome shotgun (WGS) entry which is preliminary data.</text>
</comment>
<name>A0AAW3ZKZ8_9GAMM</name>
<dbReference type="InterPro" id="IPR052056">
    <property type="entry name" value="Mono-ARTD/PARP"/>
</dbReference>
<protein>
    <submittedName>
        <fullName evidence="5">Macro domain-containing protein</fullName>
    </submittedName>
</protein>
<dbReference type="Proteomes" id="UP000613768">
    <property type="component" value="Unassembled WGS sequence"/>
</dbReference>
<accession>A0AAW3ZKZ8</accession>
<dbReference type="RefSeq" id="WP_192029825.1">
    <property type="nucleotide sequence ID" value="NZ_JACYTR010000022.1"/>
</dbReference>
<evidence type="ECO:0000313" key="6">
    <source>
        <dbReference type="Proteomes" id="UP000613768"/>
    </source>
</evidence>
<dbReference type="PANTHER" id="PTHR14453">
    <property type="entry name" value="PARP/ZINC FINGER CCCH TYPE DOMAIN CONTAINING PROTEIN"/>
    <property type="match status" value="1"/>
</dbReference>
<evidence type="ECO:0000256" key="1">
    <source>
        <dbReference type="ARBA" id="ARBA00022676"/>
    </source>
</evidence>
<dbReference type="GO" id="GO:0016757">
    <property type="term" value="F:glycosyltransferase activity"/>
    <property type="evidence" value="ECO:0007669"/>
    <property type="project" value="UniProtKB-KW"/>
</dbReference>
<evidence type="ECO:0000259" key="4">
    <source>
        <dbReference type="PROSITE" id="PS51154"/>
    </source>
</evidence>
<feature type="domain" description="Macro" evidence="4">
    <location>
        <begin position="1"/>
        <end position="157"/>
    </location>
</feature>
<dbReference type="PANTHER" id="PTHR14453:SF67">
    <property type="entry name" value="POLY [ADP-RIBOSE] POLYMERASE"/>
    <property type="match status" value="1"/>
</dbReference>
<reference evidence="5 6" key="1">
    <citation type="submission" date="2020-09" db="EMBL/GenBank/DDBJ databases">
        <title>Pseudoxanthomonas sp. CAU 1598 isolated from sand of Yaerae Beach.</title>
        <authorList>
            <person name="Kim W."/>
        </authorList>
    </citation>
    <scope>NUCLEOTIDE SEQUENCE [LARGE SCALE GENOMIC DNA]</scope>
    <source>
        <strain evidence="5 6">CAU 1598</strain>
    </source>
</reference>
<proteinExistence type="predicted"/>
<dbReference type="GO" id="GO:0005737">
    <property type="term" value="C:cytoplasm"/>
    <property type="evidence" value="ECO:0007669"/>
    <property type="project" value="TreeGrafter"/>
</dbReference>